<proteinExistence type="predicted"/>
<dbReference type="GO" id="GO:0003676">
    <property type="term" value="F:nucleic acid binding"/>
    <property type="evidence" value="ECO:0007669"/>
    <property type="project" value="InterPro"/>
</dbReference>
<gene>
    <name evidence="1" type="primary">CP21_051</name>
</gene>
<dbReference type="InterPro" id="IPR029063">
    <property type="entry name" value="SAM-dependent_MTases_sf"/>
</dbReference>
<dbReference type="SUPFAM" id="SSF53335">
    <property type="entry name" value="S-adenosyl-L-methionine-dependent methyltransferases"/>
    <property type="match status" value="1"/>
</dbReference>
<reference evidence="1 2" key="1">
    <citation type="journal article" date="2012" name="J. Virol.">
        <title>The Complete Genome Sequence of Bacteriophage CP21 Reveals Modular Shuffling in Campylobacter Group II Phages.</title>
        <authorList>
            <person name="Hammerl J.A."/>
            <person name="Jackel C."/>
            <person name="Reetz J."/>
            <person name="Hertwig S."/>
        </authorList>
    </citation>
    <scope>NUCLEOTIDE SEQUENCE [LARGE SCALE GENOMIC DNA]</scope>
</reference>
<dbReference type="InterPro" id="IPR002052">
    <property type="entry name" value="DNA_methylase_N6_adenine_CS"/>
</dbReference>
<dbReference type="Gene3D" id="3.40.50.150">
    <property type="entry name" value="Vaccinia Virus protein VP39"/>
    <property type="match status" value="1"/>
</dbReference>
<dbReference type="GeneID" id="14010861"/>
<organism evidence="1 2">
    <name type="scientific">Campylobacter phage CP21</name>
    <dbReference type="NCBI Taxonomy" id="2881391"/>
    <lineage>
        <taxon>Viruses</taxon>
        <taxon>Duplodnaviria</taxon>
        <taxon>Heunggongvirae</taxon>
        <taxon>Uroviricota</taxon>
        <taxon>Caudoviricetes</taxon>
        <taxon>Connertonviridae</taxon>
        <taxon>Firehammervirus</taxon>
        <taxon>Firehammervirus CP21</taxon>
    </lineage>
</organism>
<dbReference type="Pfam" id="PF05063">
    <property type="entry name" value="MT-A70"/>
    <property type="match status" value="1"/>
</dbReference>
<evidence type="ECO:0000313" key="1">
    <source>
        <dbReference type="EMBL" id="CCH63513.1"/>
    </source>
</evidence>
<accession>I7KLL9</accession>
<name>I7KLL9_9CAUD</name>
<dbReference type="KEGG" id="vg:14010861"/>
<dbReference type="GO" id="GO:0008168">
    <property type="term" value="F:methyltransferase activity"/>
    <property type="evidence" value="ECO:0007669"/>
    <property type="project" value="InterPro"/>
</dbReference>
<dbReference type="Proteomes" id="UP000050571">
    <property type="component" value="Segment"/>
</dbReference>
<dbReference type="InterPro" id="IPR007757">
    <property type="entry name" value="MT-A70-like"/>
</dbReference>
<dbReference type="EMBL" id="HE815464">
    <property type="protein sequence ID" value="CCH63513.1"/>
    <property type="molecule type" value="Genomic_DNA"/>
</dbReference>
<sequence length="188" mass="22376">MNFIKSDYKDFIMSMNHYDVVIIDPPWNFNDKHPSTKNQLSYNLWDDNIECLKFVFENIKCDYLFLWTCNSLLMDVFKSSTNFDYKTCVTWRKLTTKGNDFYGLGSTFRNSTEQLLVFQKPNTKCLKLSLRTIINEECGKRTCKPKNFEYNLFEKLIGKNMKICYIFSGIYLEKFKNLEIDCVDCVDF</sequence>
<dbReference type="GO" id="GO:0032259">
    <property type="term" value="P:methylation"/>
    <property type="evidence" value="ECO:0007669"/>
    <property type="project" value="InterPro"/>
</dbReference>
<keyword evidence="2" id="KW-1185">Reference proteome</keyword>
<protein>
    <submittedName>
        <fullName evidence="1">N6-adenosine-methyltransferase</fullName>
    </submittedName>
</protein>
<dbReference type="PROSITE" id="PS00092">
    <property type="entry name" value="N6_MTASE"/>
    <property type="match status" value="1"/>
</dbReference>
<dbReference type="RefSeq" id="YP_007005121.1">
    <property type="nucleotide sequence ID" value="NC_019507.1"/>
</dbReference>
<evidence type="ECO:0000313" key="2">
    <source>
        <dbReference type="Proteomes" id="UP000050571"/>
    </source>
</evidence>